<feature type="active site" description="Proton acceptor" evidence="8">
    <location>
        <position position="66"/>
    </location>
</feature>
<gene>
    <name evidence="8" type="primary">rnz</name>
    <name evidence="10" type="ORF">FBQ74_07280</name>
</gene>
<dbReference type="InterPro" id="IPR013471">
    <property type="entry name" value="RNase_Z/BN"/>
</dbReference>
<evidence type="ECO:0000256" key="2">
    <source>
        <dbReference type="ARBA" id="ARBA00022694"/>
    </source>
</evidence>
<protein>
    <recommendedName>
        <fullName evidence="8">Ribonuclease Z</fullName>
        <shortName evidence="8">RNase Z</shortName>
        <ecNumber evidence="8">3.1.26.11</ecNumber>
    </recommendedName>
    <alternativeName>
        <fullName evidence="8">tRNA 3 endonuclease</fullName>
    </alternativeName>
    <alternativeName>
        <fullName evidence="8">tRNase Z</fullName>
    </alternativeName>
</protein>
<feature type="domain" description="Metallo-beta-lactamase" evidence="9">
    <location>
        <begin position="30"/>
        <end position="97"/>
    </location>
</feature>
<keyword evidence="4 8" id="KW-0479">Metal-binding</keyword>
<dbReference type="KEGG" id="salk:FBQ74_07280"/>
<dbReference type="AlphaFoldDB" id="A0A5B7YFU6"/>
<feature type="binding site" evidence="8">
    <location>
        <position position="62"/>
    </location>
    <ligand>
        <name>Zn(2+)</name>
        <dbReference type="ChEBI" id="CHEBI:29105"/>
        <label>1</label>
        <note>catalytic</note>
    </ligand>
</feature>
<sequence>MQVQVLGSSSGTPTKQRNVSGYAVFREDLKPWYLVDCGEATQHQILKTRLSLFHLEAILITHKHGDHCYGLPGLIASAGLSGRTHPLTVVAPAEVLEFIRAAMAMSEWNLPFQLQLSTPEALCEHSFSWVAIQSCPLQHRVPSFGYKFNETHISRKLDIEKLKAQQIASGPHYNRLQRGEDVVYNGQQLLAKNYSYLAWQPRIMVICGDNETPSCLDPIIDGVHLLVHEATFLADDLHKVGSHTGHSDVRRISAYAQKKAIPALLLTHFSARYAPGEGMQRLIDEATEHYARRLFLAADGMRVKINKTLEAECVQRGFISS</sequence>
<feature type="binding site" evidence="8">
    <location>
        <position position="209"/>
    </location>
    <ligand>
        <name>Zn(2+)</name>
        <dbReference type="ChEBI" id="CHEBI:29105"/>
        <label>2</label>
        <note>catalytic</note>
    </ligand>
</feature>
<evidence type="ECO:0000256" key="7">
    <source>
        <dbReference type="ARBA" id="ARBA00022833"/>
    </source>
</evidence>
<dbReference type="Gene3D" id="3.60.15.10">
    <property type="entry name" value="Ribonuclease Z/Hydroxyacylglutathione hydrolase-like"/>
    <property type="match status" value="1"/>
</dbReference>
<evidence type="ECO:0000256" key="1">
    <source>
        <dbReference type="ARBA" id="ARBA00011738"/>
    </source>
</evidence>
<keyword evidence="2 8" id="KW-0819">tRNA processing</keyword>
<comment type="function">
    <text evidence="8">Zinc phosphodiesterase, which displays some tRNA 3'-processing endonuclease activity. Probably involved in tRNA maturation, by removing a 3'-trailer from precursor tRNA.</text>
</comment>
<dbReference type="EMBL" id="CP039852">
    <property type="protein sequence ID" value="QCZ93299.1"/>
    <property type="molecule type" value="Genomic_DNA"/>
</dbReference>
<keyword evidence="5 8" id="KW-0255">Endonuclease</keyword>
<evidence type="ECO:0000256" key="4">
    <source>
        <dbReference type="ARBA" id="ARBA00022723"/>
    </source>
</evidence>
<evidence type="ECO:0000256" key="3">
    <source>
        <dbReference type="ARBA" id="ARBA00022722"/>
    </source>
</evidence>
<dbReference type="Proteomes" id="UP000304912">
    <property type="component" value="Chromosome"/>
</dbReference>
<dbReference type="EC" id="3.1.26.11" evidence="8"/>
<dbReference type="HAMAP" id="MF_01818">
    <property type="entry name" value="RNase_Z_BN"/>
    <property type="match status" value="1"/>
</dbReference>
<evidence type="ECO:0000256" key="8">
    <source>
        <dbReference type="HAMAP-Rule" id="MF_01818"/>
    </source>
</evidence>
<keyword evidence="11" id="KW-1185">Reference proteome</keyword>
<dbReference type="InterPro" id="IPR036866">
    <property type="entry name" value="RibonucZ/Hydroxyglut_hydro"/>
</dbReference>
<evidence type="ECO:0000256" key="6">
    <source>
        <dbReference type="ARBA" id="ARBA00022801"/>
    </source>
</evidence>
<keyword evidence="7 8" id="KW-0862">Zinc</keyword>
<dbReference type="RefSeq" id="WP_139756045.1">
    <property type="nucleotide sequence ID" value="NZ_CP039852.1"/>
</dbReference>
<dbReference type="CDD" id="cd07717">
    <property type="entry name" value="RNaseZ_ZiPD-like_MBL-fold"/>
    <property type="match status" value="1"/>
</dbReference>
<dbReference type="GO" id="GO:0008270">
    <property type="term" value="F:zinc ion binding"/>
    <property type="evidence" value="ECO:0007669"/>
    <property type="project" value="UniProtKB-UniRule"/>
</dbReference>
<comment type="similarity">
    <text evidence="8">Belongs to the RNase Z family.</text>
</comment>
<feature type="binding site" evidence="8">
    <location>
        <position position="209"/>
    </location>
    <ligand>
        <name>Zn(2+)</name>
        <dbReference type="ChEBI" id="CHEBI:29105"/>
        <label>1</label>
        <note>catalytic</note>
    </ligand>
</feature>
<evidence type="ECO:0000313" key="10">
    <source>
        <dbReference type="EMBL" id="QCZ93299.1"/>
    </source>
</evidence>
<feature type="binding site" evidence="8">
    <location>
        <position position="268"/>
    </location>
    <ligand>
        <name>Zn(2+)</name>
        <dbReference type="ChEBI" id="CHEBI:29105"/>
        <label>2</label>
        <note>catalytic</note>
    </ligand>
</feature>
<accession>A0A5B7YFU6</accession>
<comment type="catalytic activity">
    <reaction evidence="8">
        <text>Endonucleolytic cleavage of RNA, removing extra 3' nucleotides from tRNA precursor, generating 3' termini of tRNAs. A 3'-hydroxy group is left at the tRNA terminus and a 5'-phosphoryl group is left at the trailer molecule.</text>
        <dbReference type="EC" id="3.1.26.11"/>
    </reaction>
</comment>
<comment type="subunit">
    <text evidence="1 8">Homodimer.</text>
</comment>
<feature type="binding site" evidence="8">
    <location>
        <position position="139"/>
    </location>
    <ligand>
        <name>Zn(2+)</name>
        <dbReference type="ChEBI" id="CHEBI:29105"/>
        <label>1</label>
        <note>catalytic</note>
    </ligand>
</feature>
<reference evidence="10 11" key="1">
    <citation type="submission" date="2019-04" db="EMBL/GenBank/DDBJ databases">
        <title>Salinimonas iocasae sp. nov., a halophilic bacterium isolated from the outer tube casing of tubeworms in Okinawa Trough.</title>
        <authorList>
            <person name="Zhang H."/>
            <person name="Wang H."/>
            <person name="Li C."/>
        </authorList>
    </citation>
    <scope>NUCLEOTIDE SEQUENCE [LARGE SCALE GENOMIC DNA]</scope>
    <source>
        <strain evidence="10 11">KX18D6</strain>
    </source>
</reference>
<dbReference type="SUPFAM" id="SSF56281">
    <property type="entry name" value="Metallo-hydrolase/oxidoreductase"/>
    <property type="match status" value="1"/>
</dbReference>
<comment type="cofactor">
    <cofactor evidence="8">
        <name>Zn(2+)</name>
        <dbReference type="ChEBI" id="CHEBI:29105"/>
    </cofactor>
    <text evidence="8">Binds 2 Zn(2+) ions.</text>
</comment>
<dbReference type="PANTHER" id="PTHR46018:SF2">
    <property type="entry name" value="ZINC PHOSPHODIESTERASE ELAC PROTEIN 1"/>
    <property type="match status" value="1"/>
</dbReference>
<proteinExistence type="inferred from homology"/>
<evidence type="ECO:0000256" key="5">
    <source>
        <dbReference type="ARBA" id="ARBA00022759"/>
    </source>
</evidence>
<feature type="binding site" evidence="8">
    <location>
        <position position="66"/>
    </location>
    <ligand>
        <name>Zn(2+)</name>
        <dbReference type="ChEBI" id="CHEBI:29105"/>
        <label>2</label>
        <note>catalytic</note>
    </ligand>
</feature>
<dbReference type="PANTHER" id="PTHR46018">
    <property type="entry name" value="ZINC PHOSPHODIESTERASE ELAC PROTEIN 1"/>
    <property type="match status" value="1"/>
</dbReference>
<dbReference type="OrthoDB" id="9803916at2"/>
<evidence type="ECO:0000313" key="11">
    <source>
        <dbReference type="Proteomes" id="UP000304912"/>
    </source>
</evidence>
<keyword evidence="6 8" id="KW-0378">Hydrolase</keyword>
<dbReference type="GO" id="GO:0042781">
    <property type="term" value="F:3'-tRNA processing endoribonuclease activity"/>
    <property type="evidence" value="ECO:0007669"/>
    <property type="project" value="UniProtKB-UniRule"/>
</dbReference>
<dbReference type="InterPro" id="IPR001279">
    <property type="entry name" value="Metallo-B-lactamas"/>
</dbReference>
<dbReference type="Pfam" id="PF00753">
    <property type="entry name" value="Lactamase_B"/>
    <property type="match status" value="1"/>
</dbReference>
<keyword evidence="3 8" id="KW-0540">Nuclease</keyword>
<name>A0A5B7YFU6_9ALTE</name>
<organism evidence="10 11">
    <name type="scientific">Salinimonas iocasae</name>
    <dbReference type="NCBI Taxonomy" id="2572577"/>
    <lineage>
        <taxon>Bacteria</taxon>
        <taxon>Pseudomonadati</taxon>
        <taxon>Pseudomonadota</taxon>
        <taxon>Gammaproteobacteria</taxon>
        <taxon>Alteromonadales</taxon>
        <taxon>Alteromonadaceae</taxon>
        <taxon>Alteromonas/Salinimonas group</taxon>
        <taxon>Salinimonas</taxon>
    </lineage>
</organism>
<feature type="binding site" evidence="8">
    <location>
        <position position="67"/>
    </location>
    <ligand>
        <name>Zn(2+)</name>
        <dbReference type="ChEBI" id="CHEBI:29105"/>
        <label>2</label>
        <note>catalytic</note>
    </ligand>
</feature>
<feature type="binding site" evidence="8">
    <location>
        <position position="64"/>
    </location>
    <ligand>
        <name>Zn(2+)</name>
        <dbReference type="ChEBI" id="CHEBI:29105"/>
        <label>1</label>
        <note>catalytic</note>
    </ligand>
</feature>
<evidence type="ECO:0000259" key="9">
    <source>
        <dbReference type="Pfam" id="PF00753"/>
    </source>
</evidence>